<dbReference type="AlphaFoldDB" id="A0A7M7NDH1"/>
<dbReference type="OrthoDB" id="5973439at2759"/>
<dbReference type="GO" id="GO:0000794">
    <property type="term" value="C:condensed nuclear chromosome"/>
    <property type="evidence" value="ECO:0007669"/>
    <property type="project" value="InterPro"/>
</dbReference>
<reference evidence="3" key="1">
    <citation type="submission" date="2015-02" db="EMBL/GenBank/DDBJ databases">
        <title>Genome sequencing for Strongylocentrotus purpuratus.</title>
        <authorList>
            <person name="Murali S."/>
            <person name="Liu Y."/>
            <person name="Vee V."/>
            <person name="English A."/>
            <person name="Wang M."/>
            <person name="Skinner E."/>
            <person name="Han Y."/>
            <person name="Muzny D.M."/>
            <person name="Worley K.C."/>
            <person name="Gibbs R.A."/>
        </authorList>
    </citation>
    <scope>NUCLEOTIDE SEQUENCE</scope>
</reference>
<name>A0A7M7NDH1_STRPU</name>
<evidence type="ECO:0000256" key="1">
    <source>
        <dbReference type="SAM" id="MobiDB-lite"/>
    </source>
</evidence>
<dbReference type="Proteomes" id="UP000007110">
    <property type="component" value="Unassembled WGS sequence"/>
</dbReference>
<organism evidence="2 3">
    <name type="scientific">Strongylocentrotus purpuratus</name>
    <name type="common">Purple sea urchin</name>
    <dbReference type="NCBI Taxonomy" id="7668"/>
    <lineage>
        <taxon>Eukaryota</taxon>
        <taxon>Metazoa</taxon>
        <taxon>Echinodermata</taxon>
        <taxon>Eleutherozoa</taxon>
        <taxon>Echinozoa</taxon>
        <taxon>Echinoidea</taxon>
        <taxon>Euechinoidea</taxon>
        <taxon>Echinacea</taxon>
        <taxon>Camarodonta</taxon>
        <taxon>Echinidea</taxon>
        <taxon>Strongylocentrotidae</taxon>
        <taxon>Strongylocentrotus</taxon>
    </lineage>
</organism>
<feature type="compositionally biased region" description="Basic and acidic residues" evidence="1">
    <location>
        <begin position="135"/>
        <end position="155"/>
    </location>
</feature>
<accession>A0A7M7NDH1</accession>
<dbReference type="PANTHER" id="PTHR35668:SF1">
    <property type="entry name" value="PROTEIN SHORTAGE IN CHIASMATA 1 ORTHOLOG"/>
    <property type="match status" value="1"/>
</dbReference>
<evidence type="ECO:0000313" key="3">
    <source>
        <dbReference type="Proteomes" id="UP000007110"/>
    </source>
</evidence>
<proteinExistence type="predicted"/>
<dbReference type="InParanoid" id="A0A7M7NDH1"/>
<dbReference type="PANTHER" id="PTHR35668">
    <property type="entry name" value="PROTEIN SHORTAGE IN CHIASMATA 1 ORTHOLOG"/>
    <property type="match status" value="1"/>
</dbReference>
<evidence type="ECO:0000313" key="2">
    <source>
        <dbReference type="EnsemblMetazoa" id="XP_030833923"/>
    </source>
</evidence>
<feature type="compositionally biased region" description="Polar residues" evidence="1">
    <location>
        <begin position="124"/>
        <end position="134"/>
    </location>
</feature>
<dbReference type="GO" id="GO:0016887">
    <property type="term" value="F:ATP hydrolysis activity"/>
    <property type="evidence" value="ECO:0007669"/>
    <property type="project" value="InterPro"/>
</dbReference>
<reference evidence="2" key="2">
    <citation type="submission" date="2021-01" db="UniProtKB">
        <authorList>
            <consortium name="EnsemblMetazoa"/>
        </authorList>
    </citation>
    <scope>IDENTIFICATION</scope>
</reference>
<feature type="region of interest" description="Disordered" evidence="1">
    <location>
        <begin position="114"/>
        <end position="168"/>
    </location>
</feature>
<dbReference type="KEGG" id="spu:115921044"/>
<dbReference type="EnsemblMetazoa" id="XM_030978063">
    <property type="protein sequence ID" value="XP_030833923"/>
    <property type="gene ID" value="LOC115921044"/>
</dbReference>
<feature type="compositionally biased region" description="Basic and acidic residues" evidence="1">
    <location>
        <begin position="114"/>
        <end position="123"/>
    </location>
</feature>
<dbReference type="InterPro" id="IPR039991">
    <property type="entry name" value="SHOC1"/>
</dbReference>
<dbReference type="Pfam" id="PF17825">
    <property type="entry name" value="DUF5587"/>
    <property type="match status" value="1"/>
</dbReference>
<protein>
    <submittedName>
        <fullName evidence="2">Uncharacterized protein</fullName>
    </submittedName>
</protein>
<sequence length="248" mass="28325">MYSNDSICTASTINGICDISRKASESVWHNDDWLTRPWLTERLSKHEKFLTGFPCVNSFSAQVMLTAAPLPVLLSAPLTYLSKLCPWIPTRIIAHFHKLVHDESPLCDRPSKVHLTQKREESRPNQAESISRNRSVIDEGSRKAIADEGATRAQEDAYDTGSSDLYPQQRGRRNKWSMLQSERENIDKDEQRQLRQDLPVTIKSEPVDDYPVYDLDGEELYPLERCIPDDLKTPLELLASGDSIRKNQ</sequence>
<dbReference type="GO" id="GO:0000712">
    <property type="term" value="P:resolution of meiotic recombination intermediates"/>
    <property type="evidence" value="ECO:0007669"/>
    <property type="project" value="InterPro"/>
</dbReference>
<keyword evidence="3" id="KW-1185">Reference proteome</keyword>
<dbReference type="GeneID" id="115921044"/>
<dbReference type="RefSeq" id="XP_030833923.1">
    <property type="nucleotide sequence ID" value="XM_030978063.1"/>
</dbReference>